<dbReference type="GO" id="GO:0016407">
    <property type="term" value="F:acetyltransferase activity"/>
    <property type="evidence" value="ECO:0007669"/>
    <property type="project" value="TreeGrafter"/>
</dbReference>
<dbReference type="Proteomes" id="UP000529783">
    <property type="component" value="Unassembled WGS sequence"/>
</dbReference>
<dbReference type="Pfam" id="PF00198">
    <property type="entry name" value="2-oxoacid_dh"/>
    <property type="match status" value="1"/>
</dbReference>
<keyword evidence="10" id="KW-0670">Pyruvate</keyword>
<dbReference type="Gene3D" id="2.40.50.100">
    <property type="match status" value="1"/>
</dbReference>
<evidence type="ECO:0000256" key="5">
    <source>
        <dbReference type="ARBA" id="ARBA00023315"/>
    </source>
</evidence>
<evidence type="ECO:0000259" key="9">
    <source>
        <dbReference type="PROSITE" id="PS51826"/>
    </source>
</evidence>
<accession>A0A7Y9JDF3</accession>
<protein>
    <recommendedName>
        <fullName evidence="6">Dihydrolipoamide acetyltransferase component of pyruvate dehydrogenase complex</fullName>
        <ecNumber evidence="6">2.3.1.-</ecNumber>
    </recommendedName>
</protein>
<dbReference type="GO" id="GO:0031405">
    <property type="term" value="F:lipoic acid binding"/>
    <property type="evidence" value="ECO:0007669"/>
    <property type="project" value="TreeGrafter"/>
</dbReference>
<feature type="domain" description="Peripheral subunit-binding (PSBD)" evidence="9">
    <location>
        <begin position="154"/>
        <end position="191"/>
    </location>
</feature>
<evidence type="ECO:0000313" key="11">
    <source>
        <dbReference type="Proteomes" id="UP000529783"/>
    </source>
</evidence>
<dbReference type="PROSITE" id="PS50968">
    <property type="entry name" value="BIOTINYL_LIPOYL"/>
    <property type="match status" value="1"/>
</dbReference>
<feature type="region of interest" description="Disordered" evidence="7">
    <location>
        <begin position="70"/>
        <end position="109"/>
    </location>
</feature>
<evidence type="ECO:0000259" key="8">
    <source>
        <dbReference type="PROSITE" id="PS50968"/>
    </source>
</evidence>
<comment type="similarity">
    <text evidence="2 6">Belongs to the 2-oxoacid dehydrogenase family.</text>
</comment>
<dbReference type="PANTHER" id="PTHR43178">
    <property type="entry name" value="DIHYDROLIPOAMIDE ACETYLTRANSFERASE COMPONENT OF PYRUVATE DEHYDROGENASE COMPLEX"/>
    <property type="match status" value="1"/>
</dbReference>
<dbReference type="CDD" id="cd06849">
    <property type="entry name" value="lipoyl_domain"/>
    <property type="match status" value="1"/>
</dbReference>
<dbReference type="PROSITE" id="PS51826">
    <property type="entry name" value="PSBD"/>
    <property type="match status" value="2"/>
</dbReference>
<keyword evidence="3 6" id="KW-0808">Transferase</keyword>
<comment type="cofactor">
    <cofactor evidence="1 6">
        <name>(R)-lipoate</name>
        <dbReference type="ChEBI" id="CHEBI:83088"/>
    </cofactor>
</comment>
<dbReference type="SUPFAM" id="SSF51230">
    <property type="entry name" value="Single hybrid motif"/>
    <property type="match status" value="1"/>
</dbReference>
<dbReference type="RefSeq" id="WP_179842494.1">
    <property type="nucleotide sequence ID" value="NZ_JACCBA010000001.1"/>
</dbReference>
<dbReference type="SUPFAM" id="SSF52777">
    <property type="entry name" value="CoA-dependent acyltransferases"/>
    <property type="match status" value="1"/>
</dbReference>
<dbReference type="InterPro" id="IPR011053">
    <property type="entry name" value="Single_hybrid_motif"/>
</dbReference>
<feature type="compositionally biased region" description="Low complexity" evidence="7">
    <location>
        <begin position="206"/>
        <end position="215"/>
    </location>
</feature>
<dbReference type="InterPro" id="IPR023213">
    <property type="entry name" value="CAT-like_dom_sf"/>
</dbReference>
<dbReference type="AlphaFoldDB" id="A0A7Y9JDF3"/>
<dbReference type="InterPro" id="IPR001078">
    <property type="entry name" value="2-oxoacid_DH_actylTfrase"/>
</dbReference>
<gene>
    <name evidence="10" type="ORF">BJY14_000975</name>
</gene>
<evidence type="ECO:0000256" key="1">
    <source>
        <dbReference type="ARBA" id="ARBA00001938"/>
    </source>
</evidence>
<evidence type="ECO:0000256" key="4">
    <source>
        <dbReference type="ARBA" id="ARBA00022823"/>
    </source>
</evidence>
<dbReference type="Gene3D" id="3.30.559.10">
    <property type="entry name" value="Chloramphenicol acetyltransferase-like domain"/>
    <property type="match status" value="1"/>
</dbReference>
<dbReference type="EC" id="2.3.1.-" evidence="6"/>
<organism evidence="10 11">
    <name type="scientific">Actinomadura luteofluorescens</name>
    <dbReference type="NCBI Taxonomy" id="46163"/>
    <lineage>
        <taxon>Bacteria</taxon>
        <taxon>Bacillati</taxon>
        <taxon>Actinomycetota</taxon>
        <taxon>Actinomycetes</taxon>
        <taxon>Streptosporangiales</taxon>
        <taxon>Thermomonosporaceae</taxon>
        <taxon>Actinomadura</taxon>
    </lineage>
</organism>
<evidence type="ECO:0000256" key="6">
    <source>
        <dbReference type="RuleBase" id="RU003423"/>
    </source>
</evidence>
<dbReference type="Pfam" id="PF00364">
    <property type="entry name" value="Biotin_lipoyl"/>
    <property type="match status" value="1"/>
</dbReference>
<dbReference type="InterPro" id="IPR036625">
    <property type="entry name" value="E3-bd_dom_sf"/>
</dbReference>
<feature type="region of interest" description="Disordered" evidence="7">
    <location>
        <begin position="179"/>
        <end position="215"/>
    </location>
</feature>
<dbReference type="InterPro" id="IPR000089">
    <property type="entry name" value="Biotin_lipoyl"/>
</dbReference>
<evidence type="ECO:0000256" key="2">
    <source>
        <dbReference type="ARBA" id="ARBA00007317"/>
    </source>
</evidence>
<feature type="domain" description="Peripheral subunit-binding (PSBD)" evidence="9">
    <location>
        <begin position="110"/>
        <end position="147"/>
    </location>
</feature>
<reference evidence="10 11" key="1">
    <citation type="submission" date="2020-07" db="EMBL/GenBank/DDBJ databases">
        <title>Sequencing the genomes of 1000 actinobacteria strains.</title>
        <authorList>
            <person name="Klenk H.-P."/>
        </authorList>
    </citation>
    <scope>NUCLEOTIDE SEQUENCE [LARGE SCALE GENOMIC DNA]</scope>
    <source>
        <strain evidence="10 11">DSM 40398</strain>
    </source>
</reference>
<evidence type="ECO:0000313" key="10">
    <source>
        <dbReference type="EMBL" id="NYD44992.1"/>
    </source>
</evidence>
<feature type="domain" description="Lipoyl-binding" evidence="8">
    <location>
        <begin position="1"/>
        <end position="76"/>
    </location>
</feature>
<dbReference type="GO" id="GO:0005737">
    <property type="term" value="C:cytoplasm"/>
    <property type="evidence" value="ECO:0007669"/>
    <property type="project" value="TreeGrafter"/>
</dbReference>
<name>A0A7Y9JDF3_9ACTN</name>
<evidence type="ECO:0000256" key="7">
    <source>
        <dbReference type="SAM" id="MobiDB-lite"/>
    </source>
</evidence>
<dbReference type="InterPro" id="IPR004167">
    <property type="entry name" value="PSBD"/>
</dbReference>
<proteinExistence type="inferred from homology"/>
<feature type="compositionally biased region" description="Pro residues" evidence="7">
    <location>
        <begin position="81"/>
        <end position="90"/>
    </location>
</feature>
<keyword evidence="11" id="KW-1185">Reference proteome</keyword>
<dbReference type="Pfam" id="PF02817">
    <property type="entry name" value="E3_binding"/>
    <property type="match status" value="2"/>
</dbReference>
<sequence>MPDFTMPSLGADMDRGTLTEWLVGPGDRVNRGDAVAVVETDKAEIEVECFDDGVIDALLVEPGTSVPVGAPLARLTSPEAPAAPPEPSAPEPVSGEPAPAPAPAPEPRHAATPLVRRLAEEQGVDVASVHGTGHDGRVVRADVERAARPPSRPKASPMARRIAGELGVDLGRVRGSGAGGAIRADDVRAAARTPRPPARPRRKAAAPRPAKAGRQAAMRRAIGELMARSKREIPHYYLGTTIDMSAATAWLWARNRELPVAKRLLPAALLLRASALAAREVPELNGHWLDDAFVQGDGVHLGIVTALRGGGLMTPTLRGADDLSLDELMAALKEMLVRARTGRLRGSELADATITVTDLGDQGVESVTGVIFPPQVALIGFGKIVQRPWAVEGLLGVRPVVTATLAADHRASDGHTGARLLEAVDRLLQSPEEL</sequence>
<dbReference type="EMBL" id="JACCBA010000001">
    <property type="protein sequence ID" value="NYD44992.1"/>
    <property type="molecule type" value="Genomic_DNA"/>
</dbReference>
<evidence type="ECO:0000256" key="3">
    <source>
        <dbReference type="ARBA" id="ARBA00022679"/>
    </source>
</evidence>
<dbReference type="PANTHER" id="PTHR43178:SF5">
    <property type="entry name" value="LIPOAMIDE ACYLTRANSFERASE COMPONENT OF BRANCHED-CHAIN ALPHA-KETO ACID DEHYDROGENASE COMPLEX, MITOCHONDRIAL"/>
    <property type="match status" value="1"/>
</dbReference>
<dbReference type="Gene3D" id="4.10.320.10">
    <property type="entry name" value="E3-binding domain"/>
    <property type="match status" value="2"/>
</dbReference>
<keyword evidence="5 6" id="KW-0012">Acyltransferase</keyword>
<keyword evidence="4 6" id="KW-0450">Lipoyl</keyword>
<comment type="caution">
    <text evidence="10">The sequence shown here is derived from an EMBL/GenBank/DDBJ whole genome shotgun (WGS) entry which is preliminary data.</text>
</comment>
<dbReference type="SUPFAM" id="SSF47005">
    <property type="entry name" value="Peripheral subunit-binding domain of 2-oxo acid dehydrogenase complex"/>
    <property type="match status" value="2"/>
</dbReference>
<dbReference type="InterPro" id="IPR050743">
    <property type="entry name" value="2-oxoacid_DH_E2_comp"/>
</dbReference>